<evidence type="ECO:0000256" key="3">
    <source>
        <dbReference type="ARBA" id="ARBA00022519"/>
    </source>
</evidence>
<protein>
    <submittedName>
        <fullName evidence="11">Phosphoethanolamine--lipid A transferase</fullName>
    </submittedName>
</protein>
<dbReference type="InterPro" id="IPR000917">
    <property type="entry name" value="Sulfatase_N"/>
</dbReference>
<feature type="transmembrane region" description="Helical" evidence="8">
    <location>
        <begin position="9"/>
        <end position="26"/>
    </location>
</feature>
<organism evidence="11 12">
    <name type="scientific">Massilia genomosp. 1</name>
    <dbReference type="NCBI Taxonomy" id="2609280"/>
    <lineage>
        <taxon>Bacteria</taxon>
        <taxon>Pseudomonadati</taxon>
        <taxon>Pseudomonadota</taxon>
        <taxon>Betaproteobacteria</taxon>
        <taxon>Burkholderiales</taxon>
        <taxon>Oxalobacteraceae</taxon>
        <taxon>Telluria group</taxon>
        <taxon>Massilia</taxon>
    </lineage>
</organism>
<dbReference type="InterPro" id="IPR040423">
    <property type="entry name" value="PEA_transferase"/>
</dbReference>
<proteinExistence type="predicted"/>
<dbReference type="RefSeq" id="WP_167240302.1">
    <property type="nucleotide sequence ID" value="NZ_WHJF01000134.1"/>
</dbReference>
<name>A0ABX0MUJ4_9BURK</name>
<keyword evidence="4 11" id="KW-0808">Transferase</keyword>
<evidence type="ECO:0000256" key="2">
    <source>
        <dbReference type="ARBA" id="ARBA00022475"/>
    </source>
</evidence>
<dbReference type="SUPFAM" id="SSF53649">
    <property type="entry name" value="Alkaline phosphatase-like"/>
    <property type="match status" value="1"/>
</dbReference>
<feature type="transmembrane region" description="Helical" evidence="8">
    <location>
        <begin position="46"/>
        <end position="64"/>
    </location>
</feature>
<keyword evidence="7 8" id="KW-0472">Membrane</keyword>
<keyword evidence="5 8" id="KW-0812">Transmembrane</keyword>
<comment type="caution">
    <text evidence="11">The sequence shown here is derived from an EMBL/GenBank/DDBJ whole genome shotgun (WGS) entry which is preliminary data.</text>
</comment>
<evidence type="ECO:0000256" key="8">
    <source>
        <dbReference type="SAM" id="Phobius"/>
    </source>
</evidence>
<dbReference type="GO" id="GO:0016740">
    <property type="term" value="F:transferase activity"/>
    <property type="evidence" value="ECO:0007669"/>
    <property type="project" value="UniProtKB-KW"/>
</dbReference>
<dbReference type="Proteomes" id="UP000610594">
    <property type="component" value="Unassembled WGS sequence"/>
</dbReference>
<gene>
    <name evidence="11" type="ORF">F1735_29725</name>
</gene>
<evidence type="ECO:0000313" key="12">
    <source>
        <dbReference type="Proteomes" id="UP000610594"/>
    </source>
</evidence>
<dbReference type="PANTHER" id="PTHR30443">
    <property type="entry name" value="INNER MEMBRANE PROTEIN"/>
    <property type="match status" value="1"/>
</dbReference>
<dbReference type="InterPro" id="IPR012549">
    <property type="entry name" value="EptA-like_N"/>
</dbReference>
<evidence type="ECO:0000256" key="4">
    <source>
        <dbReference type="ARBA" id="ARBA00022679"/>
    </source>
</evidence>
<sequence>MKLNTAPRIHASLLILGASVFLLTAYNGNFWRTFFSATGGVGLSQLPLHLGSFALLVLLFNACLNLINFRFIVKPLLVVLFLATSATYYFMNEYGTAIDKSMIQNLLETDVHEALELLNWKLLLTITLLGIVPSLLVWRTQILFCAGKRGLVLQAANIGGSLLVAAILLFLFFKSLAPALREHRELRYLLAPTNYIQAINGYVKQRRAQALIVAPLGMDATKRASAGGNSERSVTLIVVGETARAANFSLNGYARLTNPQLSQQADLLNFTDVQSCGTATAVSVPCVFSALGRENYSDDKAYSQQGLLDVLSHAGFGVLWRDNNSGCKGTCDRIDVEDLSKADPGNKWCVDDECYDERLLDGLPELIRKARKDLVIVLHQKGSHGPAYWKRAPAAFQRFGPVCRTNQLESCSRESIVAAYDNSILYTDHFLNQAIELLKASGEKEQVNTAMLYFSDHGESLGEHNMYLHGAPYVISPAEQRAVPFMLWLSEGFRSRFHIDQRCLAARTGQSFSHDNVFHSVLGMHRISTAVYNPGLDIFGPCTHES</sequence>
<dbReference type="Pfam" id="PF08019">
    <property type="entry name" value="EptA_B_N"/>
    <property type="match status" value="1"/>
</dbReference>
<feature type="transmembrane region" description="Helical" evidence="8">
    <location>
        <begin position="71"/>
        <end position="91"/>
    </location>
</feature>
<keyword evidence="3" id="KW-0997">Cell inner membrane</keyword>
<evidence type="ECO:0000256" key="6">
    <source>
        <dbReference type="ARBA" id="ARBA00022989"/>
    </source>
</evidence>
<dbReference type="InterPro" id="IPR058130">
    <property type="entry name" value="PEA_transf_C"/>
</dbReference>
<dbReference type="Pfam" id="PF00884">
    <property type="entry name" value="Sulfatase"/>
    <property type="match status" value="1"/>
</dbReference>
<dbReference type="Gene3D" id="3.40.720.10">
    <property type="entry name" value="Alkaline Phosphatase, subunit A"/>
    <property type="match status" value="1"/>
</dbReference>
<keyword evidence="12" id="KW-1185">Reference proteome</keyword>
<evidence type="ECO:0000259" key="10">
    <source>
        <dbReference type="Pfam" id="PF08019"/>
    </source>
</evidence>
<evidence type="ECO:0000256" key="1">
    <source>
        <dbReference type="ARBA" id="ARBA00004429"/>
    </source>
</evidence>
<reference evidence="11 12" key="1">
    <citation type="submission" date="2019-10" db="EMBL/GenBank/DDBJ databases">
        <title>Taxonomy of Antarctic Massilia spp.: description of Massilia rubra sp. nov., Massilia aquatica sp. nov., Massilia mucilaginosa sp. nov., Massilia frigida sp. nov. isolated from streams, lakes and regoliths.</title>
        <authorList>
            <person name="Holochova P."/>
            <person name="Sedlacek I."/>
            <person name="Kralova S."/>
            <person name="Maslanova I."/>
            <person name="Busse H.-J."/>
            <person name="Stankova E."/>
            <person name="Vrbovska V."/>
            <person name="Kovarovic V."/>
            <person name="Bartak M."/>
            <person name="Svec P."/>
            <person name="Pantucek R."/>
        </authorList>
    </citation>
    <scope>NUCLEOTIDE SEQUENCE [LARGE SCALE GENOMIC DNA]</scope>
    <source>
        <strain evidence="11 12">CCM 8694</strain>
    </source>
</reference>
<feature type="transmembrane region" description="Helical" evidence="8">
    <location>
        <begin position="150"/>
        <end position="173"/>
    </location>
</feature>
<feature type="transmembrane region" description="Helical" evidence="8">
    <location>
        <begin position="118"/>
        <end position="138"/>
    </location>
</feature>
<accession>A0ABX0MUJ4</accession>
<dbReference type="PANTHER" id="PTHR30443:SF0">
    <property type="entry name" value="PHOSPHOETHANOLAMINE TRANSFERASE EPTA"/>
    <property type="match status" value="1"/>
</dbReference>
<evidence type="ECO:0000259" key="9">
    <source>
        <dbReference type="Pfam" id="PF00884"/>
    </source>
</evidence>
<comment type="subcellular location">
    <subcellularLocation>
        <location evidence="1">Cell inner membrane</location>
        <topology evidence="1">Multi-pass membrane protein</topology>
    </subcellularLocation>
</comment>
<dbReference type="NCBIfam" id="NF028537">
    <property type="entry name" value="P_eth_NH2_trans"/>
    <property type="match status" value="1"/>
</dbReference>
<evidence type="ECO:0000256" key="7">
    <source>
        <dbReference type="ARBA" id="ARBA00023136"/>
    </source>
</evidence>
<feature type="domain" description="Phosphoethanolamine transferase N-terminal" evidence="10">
    <location>
        <begin position="56"/>
        <end position="206"/>
    </location>
</feature>
<feature type="domain" description="Sulfatase N-terminal" evidence="9">
    <location>
        <begin position="235"/>
        <end position="523"/>
    </location>
</feature>
<dbReference type="CDD" id="cd16017">
    <property type="entry name" value="LptA"/>
    <property type="match status" value="1"/>
</dbReference>
<keyword evidence="2" id="KW-1003">Cell membrane</keyword>
<evidence type="ECO:0000313" key="11">
    <source>
        <dbReference type="EMBL" id="NHZ66422.1"/>
    </source>
</evidence>
<dbReference type="EMBL" id="WHJF01000134">
    <property type="protein sequence ID" value="NHZ66422.1"/>
    <property type="molecule type" value="Genomic_DNA"/>
</dbReference>
<keyword evidence="6 8" id="KW-1133">Transmembrane helix</keyword>
<dbReference type="InterPro" id="IPR017850">
    <property type="entry name" value="Alkaline_phosphatase_core_sf"/>
</dbReference>
<evidence type="ECO:0000256" key="5">
    <source>
        <dbReference type="ARBA" id="ARBA00022692"/>
    </source>
</evidence>